<dbReference type="InterPro" id="IPR016188">
    <property type="entry name" value="PurM-like_N"/>
</dbReference>
<reference evidence="12" key="1">
    <citation type="submission" date="2021-10" db="EMBL/GenBank/DDBJ databases">
        <title>Streptomyces nigrumlapis sp.nov.,an antimicrobial producing actinobacterium isolated from Black Gobi rocks.</title>
        <authorList>
            <person name="Wen Y."/>
            <person name="Zhang W."/>
            <person name="Liu X.G."/>
        </authorList>
    </citation>
    <scope>NUCLEOTIDE SEQUENCE</scope>
    <source>
        <strain evidence="12">ST13-2-2</strain>
    </source>
</reference>
<keyword evidence="13" id="KW-1185">Reference proteome</keyword>
<proteinExistence type="inferred from homology"/>
<evidence type="ECO:0000256" key="6">
    <source>
        <dbReference type="ARBA" id="ARBA00022840"/>
    </source>
</evidence>
<organism evidence="12 13">
    <name type="scientific">Streptomyces halobius</name>
    <dbReference type="NCBI Taxonomy" id="2879846"/>
    <lineage>
        <taxon>Bacteria</taxon>
        <taxon>Bacillati</taxon>
        <taxon>Actinomycetota</taxon>
        <taxon>Actinomycetes</taxon>
        <taxon>Kitasatosporales</taxon>
        <taxon>Streptomycetaceae</taxon>
        <taxon>Streptomyces</taxon>
    </lineage>
</organism>
<accession>A0ABY4MB20</accession>
<dbReference type="HAMAP" id="MF_00420">
    <property type="entry name" value="PurL_2"/>
    <property type="match status" value="1"/>
</dbReference>
<evidence type="ECO:0000259" key="9">
    <source>
        <dbReference type="Pfam" id="PF00586"/>
    </source>
</evidence>
<feature type="binding site" evidence="8">
    <location>
        <position position="547"/>
    </location>
    <ligand>
        <name>ATP</name>
        <dbReference type="ChEBI" id="CHEBI:30616"/>
    </ligand>
</feature>
<evidence type="ECO:0000256" key="3">
    <source>
        <dbReference type="ARBA" id="ARBA00022723"/>
    </source>
</evidence>
<dbReference type="NCBIfam" id="NF002290">
    <property type="entry name" value="PRK01213.1"/>
    <property type="match status" value="1"/>
</dbReference>
<evidence type="ECO:0000313" key="12">
    <source>
        <dbReference type="EMBL" id="UQA94532.1"/>
    </source>
</evidence>
<feature type="domain" description="PurM-like C-terminal" evidence="10">
    <location>
        <begin position="586"/>
        <end position="721"/>
    </location>
</feature>
<feature type="domain" description="Phosphoribosylformylglycinamidine synthase linker" evidence="11">
    <location>
        <begin position="21"/>
        <end position="59"/>
    </location>
</feature>
<dbReference type="CDD" id="cd02204">
    <property type="entry name" value="PurL_repeat2"/>
    <property type="match status" value="1"/>
</dbReference>
<dbReference type="NCBIfam" id="TIGR01736">
    <property type="entry name" value="FGAM_synth_II"/>
    <property type="match status" value="1"/>
</dbReference>
<feature type="binding site" evidence="8">
    <location>
        <position position="58"/>
    </location>
    <ligand>
        <name>ATP</name>
        <dbReference type="ChEBI" id="CHEBI:30616"/>
    </ligand>
</feature>
<dbReference type="PANTHER" id="PTHR43555">
    <property type="entry name" value="PHOSPHORIBOSYLFORMYLGLYCINAMIDINE SYNTHASE SUBUNIT PURL"/>
    <property type="match status" value="1"/>
</dbReference>
<keyword evidence="2 8" id="KW-0436">Ligase</keyword>
<dbReference type="SUPFAM" id="SSF56042">
    <property type="entry name" value="PurM C-terminal domain-like"/>
    <property type="match status" value="2"/>
</dbReference>
<keyword evidence="3 8" id="KW-0479">Metal-binding</keyword>
<dbReference type="EC" id="6.3.5.3" evidence="8"/>
<dbReference type="EMBL" id="CP086322">
    <property type="protein sequence ID" value="UQA94532.1"/>
    <property type="molecule type" value="Genomic_DNA"/>
</dbReference>
<evidence type="ECO:0000256" key="8">
    <source>
        <dbReference type="HAMAP-Rule" id="MF_00420"/>
    </source>
</evidence>
<feature type="active site" description="Proton acceptor" evidence="8">
    <location>
        <position position="104"/>
    </location>
</feature>
<dbReference type="InterPro" id="IPR010074">
    <property type="entry name" value="PRibForGlyAmidine_synth_PurL"/>
</dbReference>
<keyword evidence="5 8" id="KW-0658">Purine biosynthesis</keyword>
<dbReference type="Pfam" id="PF18072">
    <property type="entry name" value="FGAR-AT_linker"/>
    <property type="match status" value="1"/>
</dbReference>
<dbReference type="CDD" id="cd02203">
    <property type="entry name" value="PurL_repeat1"/>
    <property type="match status" value="1"/>
</dbReference>
<gene>
    <name evidence="8 12" type="primary">purL</name>
    <name evidence="12" type="ORF">K9S39_24100</name>
</gene>
<dbReference type="SUPFAM" id="SSF55326">
    <property type="entry name" value="PurM N-terminal domain-like"/>
    <property type="match status" value="2"/>
</dbReference>
<feature type="binding site" evidence="8">
    <location>
        <position position="550"/>
    </location>
    <ligand>
        <name>substrate</name>
    </ligand>
</feature>
<comment type="pathway">
    <text evidence="8">Purine metabolism; IMP biosynthesis via de novo pathway; 5-amino-1-(5-phospho-D-ribosyl)imidazole from N(2)-formyl-N(1)-(5-phospho-D-ribosyl)glycinamide: step 1/2.</text>
</comment>
<evidence type="ECO:0000256" key="5">
    <source>
        <dbReference type="ARBA" id="ARBA00022755"/>
    </source>
</evidence>
<name>A0ABY4MB20_9ACTN</name>
<dbReference type="Pfam" id="PF02769">
    <property type="entry name" value="AIRS_C"/>
    <property type="match status" value="2"/>
</dbReference>
<feature type="binding site" evidence="8">
    <location>
        <position position="278"/>
    </location>
    <ligand>
        <name>Mg(2+)</name>
        <dbReference type="ChEBI" id="CHEBI:18420"/>
        <label>2</label>
    </ligand>
</feature>
<comment type="similarity">
    <text evidence="8">Belongs to the FGAMS family.</text>
</comment>
<evidence type="ECO:0000256" key="2">
    <source>
        <dbReference type="ARBA" id="ARBA00022598"/>
    </source>
</evidence>
<feature type="domain" description="PurM-like N-terminal" evidence="9">
    <location>
        <begin position="83"/>
        <end position="198"/>
    </location>
</feature>
<keyword evidence="6 8" id="KW-0067">ATP-binding</keyword>
<dbReference type="GO" id="GO:0004642">
    <property type="term" value="F:phosphoribosylformylglycinamidine synthase activity"/>
    <property type="evidence" value="ECO:0007669"/>
    <property type="project" value="UniProtKB-EC"/>
</dbReference>
<keyword evidence="1 8" id="KW-0963">Cytoplasm</keyword>
<dbReference type="Proteomes" id="UP000830115">
    <property type="component" value="Chromosome"/>
</dbReference>
<feature type="binding site" evidence="8">
    <location>
        <position position="548"/>
    </location>
    <ligand>
        <name>Mg(2+)</name>
        <dbReference type="ChEBI" id="CHEBI:18420"/>
        <label>1</label>
    </ligand>
</feature>
<keyword evidence="4 8" id="KW-0547">Nucleotide-binding</keyword>
<evidence type="ECO:0000259" key="10">
    <source>
        <dbReference type="Pfam" id="PF02769"/>
    </source>
</evidence>
<feature type="domain" description="PurM-like N-terminal" evidence="9">
    <location>
        <begin position="453"/>
        <end position="572"/>
    </location>
</feature>
<evidence type="ECO:0000259" key="11">
    <source>
        <dbReference type="Pfam" id="PF18072"/>
    </source>
</evidence>
<feature type="active site" evidence="8">
    <location>
        <position position="55"/>
    </location>
</feature>
<feature type="binding site" evidence="8">
    <location>
        <position position="126"/>
    </location>
    <ligand>
        <name>Mg(2+)</name>
        <dbReference type="ChEBI" id="CHEBI:18420"/>
        <label>2</label>
    </ligand>
</feature>
<comment type="subcellular location">
    <subcellularLocation>
        <location evidence="8">Cytoplasm</location>
    </subcellularLocation>
</comment>
<dbReference type="PIRSF" id="PIRSF001587">
    <property type="entry name" value="FGAM_synthase_II"/>
    <property type="match status" value="1"/>
</dbReference>
<feature type="binding site" evidence="8">
    <location>
        <position position="250"/>
    </location>
    <ligand>
        <name>substrate</name>
    </ligand>
</feature>
<comment type="function">
    <text evidence="8">Part of the phosphoribosylformylglycinamidine synthase complex involved in the purines biosynthetic pathway. Catalyzes the ATP-dependent conversion of formylglycinamide ribonucleotide (FGAR) and glutamine to yield formylglycinamidine ribonucleotide (FGAM) and glutamate. The FGAM synthase complex is composed of three subunits. PurQ produces an ammonia molecule by converting glutamine to glutamate. PurL transfers the ammonia molecule to FGAR to form FGAM in an ATP-dependent manner. PurS interacts with PurQ and PurL and is thought to assist in the transfer of the ammonia molecule from PurQ to PurL.</text>
</comment>
<protein>
    <recommendedName>
        <fullName evidence="8">Phosphoribosylformylglycinamidine synthase subunit PurL</fullName>
        <shortName evidence="8">FGAM synthase</shortName>
        <ecNumber evidence="8">6.3.5.3</ecNumber>
    </recommendedName>
    <alternativeName>
        <fullName evidence="8">Formylglycinamide ribonucleotide amidotransferase subunit II</fullName>
        <shortName evidence="8">FGAR amidotransferase II</shortName>
        <shortName evidence="8">FGAR-AT II</shortName>
    </alternativeName>
    <alternativeName>
        <fullName evidence="8">Glutamine amidotransferase PurL</fullName>
    </alternativeName>
    <alternativeName>
        <fullName evidence="8">Phosphoribosylformylglycinamidine synthase subunit II</fullName>
    </alternativeName>
</protein>
<dbReference type="InterPro" id="IPR036921">
    <property type="entry name" value="PurM-like_N_sf"/>
</dbReference>
<comment type="catalytic activity">
    <reaction evidence="8">
        <text>N(2)-formyl-N(1)-(5-phospho-beta-D-ribosyl)glycinamide + L-glutamine + ATP + H2O = 2-formamido-N(1)-(5-O-phospho-beta-D-ribosyl)acetamidine + L-glutamate + ADP + phosphate + H(+)</text>
        <dbReference type="Rhea" id="RHEA:17129"/>
        <dbReference type="ChEBI" id="CHEBI:15377"/>
        <dbReference type="ChEBI" id="CHEBI:15378"/>
        <dbReference type="ChEBI" id="CHEBI:29985"/>
        <dbReference type="ChEBI" id="CHEBI:30616"/>
        <dbReference type="ChEBI" id="CHEBI:43474"/>
        <dbReference type="ChEBI" id="CHEBI:58359"/>
        <dbReference type="ChEBI" id="CHEBI:147286"/>
        <dbReference type="ChEBI" id="CHEBI:147287"/>
        <dbReference type="ChEBI" id="CHEBI:456216"/>
        <dbReference type="EC" id="6.3.5.3"/>
    </reaction>
</comment>
<feature type="binding site" evidence="8">
    <location>
        <position position="102"/>
    </location>
    <ligand>
        <name>Mg(2+)</name>
        <dbReference type="ChEBI" id="CHEBI:18420"/>
        <label>1</label>
    </ligand>
</feature>
<dbReference type="Gene3D" id="3.30.1330.10">
    <property type="entry name" value="PurM-like, N-terminal domain"/>
    <property type="match status" value="2"/>
</dbReference>
<dbReference type="InterPro" id="IPR010918">
    <property type="entry name" value="PurM-like_C_dom"/>
</dbReference>
<evidence type="ECO:0000256" key="1">
    <source>
        <dbReference type="ARBA" id="ARBA00022490"/>
    </source>
</evidence>
<evidence type="ECO:0000256" key="7">
    <source>
        <dbReference type="ARBA" id="ARBA00022842"/>
    </source>
</evidence>
<dbReference type="Pfam" id="PF00586">
    <property type="entry name" value="AIRS"/>
    <property type="match status" value="2"/>
</dbReference>
<feature type="binding site" evidence="8">
    <location>
        <position position="510"/>
    </location>
    <ligand>
        <name>ATP</name>
        <dbReference type="ChEBI" id="CHEBI:30616"/>
    </ligand>
</feature>
<evidence type="ECO:0000313" key="13">
    <source>
        <dbReference type="Proteomes" id="UP000830115"/>
    </source>
</evidence>
<feature type="binding site" evidence="8">
    <location>
        <begin position="322"/>
        <end position="324"/>
    </location>
    <ligand>
        <name>substrate</name>
    </ligand>
</feature>
<keyword evidence="7 8" id="KW-0460">Magnesium</keyword>
<feature type="binding site" evidence="8">
    <location>
        <begin position="103"/>
        <end position="106"/>
    </location>
    <ligand>
        <name>substrate</name>
    </ligand>
</feature>
<feature type="binding site" evidence="8">
    <location>
        <position position="100"/>
    </location>
    <ligand>
        <name>ATP</name>
        <dbReference type="ChEBI" id="CHEBI:30616"/>
    </ligand>
</feature>
<dbReference type="PANTHER" id="PTHR43555:SF1">
    <property type="entry name" value="PHOSPHORIBOSYLFORMYLGLYCINAMIDINE SYNTHASE SUBUNIT PURL"/>
    <property type="match status" value="1"/>
</dbReference>
<sequence length="749" mass="79508">MTLDTVKHAAETPDAGQPWAELGLKQDEYERIREILGRRPTGAELAMYSVMWSEHCSYKSSKVHLKQFGEKAPQTDALLVGIGENAGVVDAGQGYAVTFKVESHNHPSYIEPYQGAATGVGGIVRDILAMGARPVAVMDPLRFGAADHPDTKRVLPGVVAGIGGYGNCLGLPNIGGEVVFDPCYQGNPLVNALCVGVMKHEDIHLAKASGAGNKVILYGARTGGDGIGGVSVLASETFDSTGPAKRPAVQVGDPFQEKLLIECTLEIFKEDLVTGIQDLGGAGLSCATSELASAGSGGMRVELDTVPLRDSSLSPEEILMSESQERMCAIVEPGKVDRFLEICEKWDVIATVIGEVTDGERLEIFWHGRQIVDVPPRSVAHEGPTYHRPFARPEWQDALQADDANKLARPDGAEELRAQVLKLVASPNQASKAWITDQYDRFVQGNTVLAQPEDSGMVRIDEHSDLGVAVATDGNGRYAKLDPYAGAQLALAEAYRNVAASGAKPLGVSNCLNFGSPEDPAVMWQFAEATRGLADACQTLGTPVTGGNVSLYNQTGEVAIHPTPVVAVLGVIDDVNRRTPMAFADEGHLIHLLGDTREELGGSAWSQVVHEHLGGLPPKVDLAREQLLAEILISASRDGMVDAAHDLSDGGLVQALVESCLRGGKGARLVVPDGIDPFVFLFSESAGRAIVAVPRSEELRFTDMCGARGLPATRIGVVDGAEIDVQGQFSIPLSELKAAHEETIPGLVV</sequence>
<comment type="subunit">
    <text evidence="8">Monomer. Part of the FGAM synthase complex composed of 1 PurL, 1 PurQ and 2 PurS subunits.</text>
</comment>
<dbReference type="InterPro" id="IPR041609">
    <property type="entry name" value="PurL_linker"/>
</dbReference>
<dbReference type="Gene3D" id="3.90.650.10">
    <property type="entry name" value="PurM-like C-terminal domain"/>
    <property type="match status" value="2"/>
</dbReference>
<feature type="domain" description="PurM-like C-terminal" evidence="10">
    <location>
        <begin position="211"/>
        <end position="366"/>
    </location>
</feature>
<evidence type="ECO:0000256" key="4">
    <source>
        <dbReference type="ARBA" id="ARBA00022741"/>
    </source>
</evidence>
<comment type="caution">
    <text evidence="8">Lacks conserved residue(s) required for the propagation of feature annotation.</text>
</comment>
<dbReference type="InterPro" id="IPR036676">
    <property type="entry name" value="PurM-like_C_sf"/>
</dbReference>
<dbReference type="RefSeq" id="WP_248865402.1">
    <property type="nucleotide sequence ID" value="NZ_CP086322.1"/>
</dbReference>
<feature type="binding site" evidence="8">
    <location>
        <position position="125"/>
    </location>
    <ligand>
        <name>substrate</name>
    </ligand>
</feature>